<feature type="region of interest" description="Disordered" evidence="12">
    <location>
        <begin position="142"/>
        <end position="165"/>
    </location>
</feature>
<evidence type="ECO:0000256" key="12">
    <source>
        <dbReference type="SAM" id="MobiDB-lite"/>
    </source>
</evidence>
<comment type="subcellular location">
    <subcellularLocation>
        <location evidence="1">Periplasm</location>
    </subcellularLocation>
</comment>
<evidence type="ECO:0000256" key="2">
    <source>
        <dbReference type="ARBA" id="ARBA00007368"/>
    </source>
</evidence>
<comment type="caution">
    <text evidence="13">The sequence shown here is derived from an EMBL/GenBank/DDBJ whole genome shotgun (WGS) entry which is preliminary data.</text>
</comment>
<keyword evidence="7" id="KW-0732">Signal</keyword>
<dbReference type="OrthoDB" id="13290at2"/>
<evidence type="ECO:0000256" key="8">
    <source>
        <dbReference type="ARBA" id="ARBA00022764"/>
    </source>
</evidence>
<protein>
    <recommendedName>
        <fullName evidence="3">Periplasmic nitrate reductase, electron transfer subunit</fullName>
    </recommendedName>
    <alternativeName>
        <fullName evidence="11">Diheme cytochrome c NapB</fullName>
    </alternativeName>
</protein>
<dbReference type="GO" id="GO:0046872">
    <property type="term" value="F:metal ion binding"/>
    <property type="evidence" value="ECO:0007669"/>
    <property type="project" value="UniProtKB-KW"/>
</dbReference>
<keyword evidence="9" id="KW-0249">Electron transport</keyword>
<dbReference type="InterPro" id="IPR036280">
    <property type="entry name" value="Multihaem_cyt_sf"/>
</dbReference>
<organism evidence="13 14">
    <name type="scientific">Helicobacter equorum</name>
    <dbReference type="NCBI Taxonomy" id="361872"/>
    <lineage>
        <taxon>Bacteria</taxon>
        <taxon>Pseudomonadati</taxon>
        <taxon>Campylobacterota</taxon>
        <taxon>Epsilonproteobacteria</taxon>
        <taxon>Campylobacterales</taxon>
        <taxon>Helicobacteraceae</taxon>
        <taxon>Helicobacter</taxon>
    </lineage>
</organism>
<dbReference type="PANTHER" id="PTHR38604:SF1">
    <property type="entry name" value="PERIPLASMIC NITRATE REDUCTASE, ELECTRON TRANSFER SUBUNIT"/>
    <property type="match status" value="1"/>
</dbReference>
<dbReference type="InterPro" id="IPR005591">
    <property type="entry name" value="NapB"/>
</dbReference>
<dbReference type="Pfam" id="PF03892">
    <property type="entry name" value="NapB"/>
    <property type="match status" value="1"/>
</dbReference>
<dbReference type="GO" id="GO:0009061">
    <property type="term" value="P:anaerobic respiration"/>
    <property type="evidence" value="ECO:0007669"/>
    <property type="project" value="InterPro"/>
</dbReference>
<evidence type="ECO:0000256" key="10">
    <source>
        <dbReference type="ARBA" id="ARBA00023004"/>
    </source>
</evidence>
<evidence type="ECO:0000256" key="1">
    <source>
        <dbReference type="ARBA" id="ARBA00004418"/>
    </source>
</evidence>
<evidence type="ECO:0000256" key="7">
    <source>
        <dbReference type="ARBA" id="ARBA00022729"/>
    </source>
</evidence>
<name>A0A3D8ILU8_9HELI</name>
<evidence type="ECO:0000256" key="4">
    <source>
        <dbReference type="ARBA" id="ARBA00022448"/>
    </source>
</evidence>
<keyword evidence="14" id="KW-1185">Reference proteome</keyword>
<keyword evidence="5" id="KW-0349">Heme</keyword>
<dbReference type="GO" id="GO:0042597">
    <property type="term" value="C:periplasmic space"/>
    <property type="evidence" value="ECO:0007669"/>
    <property type="project" value="UniProtKB-SubCell"/>
</dbReference>
<dbReference type="PANTHER" id="PTHR38604">
    <property type="entry name" value="PERIPLASMIC NITRATE REDUCTASE, ELECTRON TRANSFER SUBUNIT"/>
    <property type="match status" value="1"/>
</dbReference>
<evidence type="ECO:0000313" key="14">
    <source>
        <dbReference type="Proteomes" id="UP000256514"/>
    </source>
</evidence>
<dbReference type="Gene3D" id="1.10.1130.10">
    <property type="entry name" value="Flavocytochrome C3, Chain A"/>
    <property type="match status" value="1"/>
</dbReference>
<comment type="similarity">
    <text evidence="2">Belongs to the NapB family.</text>
</comment>
<gene>
    <name evidence="13" type="ORF">CQA54_07870</name>
</gene>
<keyword evidence="10" id="KW-0408">Iron</keyword>
<evidence type="ECO:0000256" key="9">
    <source>
        <dbReference type="ARBA" id="ARBA00022982"/>
    </source>
</evidence>
<evidence type="ECO:0000256" key="6">
    <source>
        <dbReference type="ARBA" id="ARBA00022723"/>
    </source>
</evidence>
<evidence type="ECO:0000256" key="11">
    <source>
        <dbReference type="ARBA" id="ARBA00031832"/>
    </source>
</evidence>
<evidence type="ECO:0000256" key="5">
    <source>
        <dbReference type="ARBA" id="ARBA00022617"/>
    </source>
</evidence>
<sequence>MLFVGCGESKGDKRTAGVDETQIGLRTAPLESENVNLVDYTFSTKAAGESEKIERSFENAPPLIPHDIEGMLPITQQDNTCLGCHDREIAEGVGATPVPTSHIYDLRTMKQVESGVADARYNCTQCHVPQAQTKPLVENTFSPEFSSESQKHQSNLLDVLNQGVK</sequence>
<keyword evidence="6" id="KW-0479">Metal-binding</keyword>
<dbReference type="Proteomes" id="UP000256514">
    <property type="component" value="Unassembled WGS sequence"/>
</dbReference>
<dbReference type="EMBL" id="NXLT01000008">
    <property type="protein sequence ID" value="RDU66199.1"/>
    <property type="molecule type" value="Genomic_DNA"/>
</dbReference>
<keyword evidence="8" id="KW-0574">Periplasm</keyword>
<keyword evidence="4" id="KW-0813">Transport</keyword>
<evidence type="ECO:0000313" key="13">
    <source>
        <dbReference type="EMBL" id="RDU66199.1"/>
    </source>
</evidence>
<proteinExistence type="inferred from homology"/>
<dbReference type="AlphaFoldDB" id="A0A3D8ILU8"/>
<feature type="compositionally biased region" description="Polar residues" evidence="12">
    <location>
        <begin position="142"/>
        <end position="156"/>
    </location>
</feature>
<reference evidence="13 14" key="1">
    <citation type="submission" date="2018-04" db="EMBL/GenBank/DDBJ databases">
        <title>Novel Campyloabacter and Helicobacter Species and Strains.</title>
        <authorList>
            <person name="Mannion A.J."/>
            <person name="Shen Z."/>
            <person name="Fox J.G."/>
        </authorList>
    </citation>
    <scope>NUCLEOTIDE SEQUENCE [LARGE SCALE GENOMIC DNA]</scope>
    <source>
        <strain evidence="13 14">MIT 12-6600</strain>
    </source>
</reference>
<dbReference type="SUPFAM" id="SSF48695">
    <property type="entry name" value="Multiheme cytochromes"/>
    <property type="match status" value="1"/>
</dbReference>
<accession>A0A3D8ILU8</accession>
<evidence type="ECO:0000256" key="3">
    <source>
        <dbReference type="ARBA" id="ARBA00013773"/>
    </source>
</evidence>